<evidence type="ECO:0000256" key="5">
    <source>
        <dbReference type="PROSITE-ProRule" id="PRU00169"/>
    </source>
</evidence>
<comment type="caution">
    <text evidence="8">The sequence shown here is derived from an EMBL/GenBank/DDBJ whole genome shotgun (WGS) entry which is preliminary data.</text>
</comment>
<keyword evidence="4" id="KW-0418">Kinase</keyword>
<keyword evidence="5" id="KW-0597">Phosphoprotein</keyword>
<dbReference type="AlphaFoldDB" id="A0AAV5IXU4"/>
<dbReference type="SUPFAM" id="SSF55874">
    <property type="entry name" value="ATPase domain of HSP90 chaperone/DNA topoisomerase II/histidine kinase"/>
    <property type="match status" value="1"/>
</dbReference>
<evidence type="ECO:0000256" key="3">
    <source>
        <dbReference type="ARBA" id="ARBA00022679"/>
    </source>
</evidence>
<feature type="modified residue" description="4-aspartylphosphate" evidence="5">
    <location>
        <position position="283"/>
    </location>
</feature>
<evidence type="ECO:0000313" key="8">
    <source>
        <dbReference type="EMBL" id="GKV03073.1"/>
    </source>
</evidence>
<accession>A0AAV5IXU4</accession>
<organism evidence="8 9">
    <name type="scientific">Rubroshorea leprosula</name>
    <dbReference type="NCBI Taxonomy" id="152421"/>
    <lineage>
        <taxon>Eukaryota</taxon>
        <taxon>Viridiplantae</taxon>
        <taxon>Streptophyta</taxon>
        <taxon>Embryophyta</taxon>
        <taxon>Tracheophyta</taxon>
        <taxon>Spermatophyta</taxon>
        <taxon>Magnoliopsida</taxon>
        <taxon>eudicotyledons</taxon>
        <taxon>Gunneridae</taxon>
        <taxon>Pentapetalae</taxon>
        <taxon>rosids</taxon>
        <taxon>malvids</taxon>
        <taxon>Malvales</taxon>
        <taxon>Dipterocarpaceae</taxon>
        <taxon>Rubroshorea</taxon>
    </lineage>
</organism>
<feature type="region of interest" description="Disordered" evidence="6">
    <location>
        <begin position="190"/>
        <end position="222"/>
    </location>
</feature>
<dbReference type="InterPro" id="IPR036890">
    <property type="entry name" value="HATPase_C_sf"/>
</dbReference>
<dbReference type="InterPro" id="IPR011006">
    <property type="entry name" value="CheY-like_superfamily"/>
</dbReference>
<dbReference type="Gene3D" id="3.40.50.2300">
    <property type="match status" value="1"/>
</dbReference>
<evidence type="ECO:0000313" key="9">
    <source>
        <dbReference type="Proteomes" id="UP001054252"/>
    </source>
</evidence>
<keyword evidence="9" id="KW-1185">Reference proteome</keyword>
<dbReference type="CDD" id="cd17546">
    <property type="entry name" value="REC_hyHK_CKI1_RcsC-like"/>
    <property type="match status" value="1"/>
</dbReference>
<dbReference type="PROSITE" id="PS50110">
    <property type="entry name" value="RESPONSE_REGULATORY"/>
    <property type="match status" value="1"/>
</dbReference>
<evidence type="ECO:0000256" key="6">
    <source>
        <dbReference type="SAM" id="MobiDB-lite"/>
    </source>
</evidence>
<dbReference type="EMBL" id="BPVZ01000020">
    <property type="protein sequence ID" value="GKV03073.1"/>
    <property type="molecule type" value="Genomic_DNA"/>
</dbReference>
<dbReference type="SUPFAM" id="SSF52172">
    <property type="entry name" value="CheY-like"/>
    <property type="match status" value="1"/>
</dbReference>
<sequence>MSTHPKLEESTLLFPYSSRIGNVRVGIYCSSSKPNLPSFCHAPCTQDSDEEQTQLPETTVWIRCDVYDTVLIGIPVTENALPTLFKTYMQVSADHARKYGGTGLGLVIRKHLLCKDRSTVKELRLECIVVLDSLPGDNSDDPDELSDVADHDAAIDDATAGFFQFPSTHLGQKEVTCLEDDCSVVEAAETFSEPGSLSSHSPDPDDENGNPDSTVIRSTSNGSLVVPDSISKPKILLVEDNKVNVMVTQSMMKQLGDTIDVVNNGVEAVRTVQSSNYDLILMDVCMPVMDGLQSTRLIRSFEEAGNWDAAAKAGIEQLLSSSNLLQNGEGSVLPTERIPIIAVSSSTCNLSN</sequence>
<reference evidence="8 9" key="1">
    <citation type="journal article" date="2021" name="Commun. Biol.">
        <title>The genome of Shorea leprosula (Dipterocarpaceae) highlights the ecological relevance of drought in aseasonal tropical rainforests.</title>
        <authorList>
            <person name="Ng K.K.S."/>
            <person name="Kobayashi M.J."/>
            <person name="Fawcett J.A."/>
            <person name="Hatakeyama M."/>
            <person name="Paape T."/>
            <person name="Ng C.H."/>
            <person name="Ang C.C."/>
            <person name="Tnah L.H."/>
            <person name="Lee C.T."/>
            <person name="Nishiyama T."/>
            <person name="Sese J."/>
            <person name="O'Brien M.J."/>
            <person name="Copetti D."/>
            <person name="Mohd Noor M.I."/>
            <person name="Ong R.C."/>
            <person name="Putra M."/>
            <person name="Sireger I.Z."/>
            <person name="Indrioko S."/>
            <person name="Kosugi Y."/>
            <person name="Izuno A."/>
            <person name="Isagi Y."/>
            <person name="Lee S.L."/>
            <person name="Shimizu K.K."/>
        </authorList>
    </citation>
    <scope>NUCLEOTIDE SEQUENCE [LARGE SCALE GENOMIC DNA]</scope>
    <source>
        <strain evidence="8">214</strain>
    </source>
</reference>
<dbReference type="Pfam" id="PF00072">
    <property type="entry name" value="Response_reg"/>
    <property type="match status" value="1"/>
</dbReference>
<dbReference type="SMART" id="SM00448">
    <property type="entry name" value="REC"/>
    <property type="match status" value="1"/>
</dbReference>
<comment type="catalytic activity">
    <reaction evidence="1">
        <text>ATP + protein L-histidine = ADP + protein N-phospho-L-histidine.</text>
        <dbReference type="EC" id="2.7.13.3"/>
    </reaction>
</comment>
<feature type="compositionally biased region" description="Polar residues" evidence="6">
    <location>
        <begin position="210"/>
        <end position="222"/>
    </location>
</feature>
<dbReference type="GO" id="GO:0009927">
    <property type="term" value="F:histidine phosphotransfer kinase activity"/>
    <property type="evidence" value="ECO:0007669"/>
    <property type="project" value="TreeGrafter"/>
</dbReference>
<evidence type="ECO:0000259" key="7">
    <source>
        <dbReference type="PROSITE" id="PS50110"/>
    </source>
</evidence>
<proteinExistence type="predicted"/>
<evidence type="ECO:0000256" key="1">
    <source>
        <dbReference type="ARBA" id="ARBA00000085"/>
    </source>
</evidence>
<dbReference type="EC" id="2.7.13.3" evidence="2"/>
<protein>
    <recommendedName>
        <fullName evidence="2">histidine kinase</fullName>
        <ecNumber evidence="2">2.7.13.3</ecNumber>
    </recommendedName>
</protein>
<dbReference type="PANTHER" id="PTHR43047">
    <property type="entry name" value="TWO-COMPONENT HISTIDINE PROTEIN KINASE"/>
    <property type="match status" value="1"/>
</dbReference>
<dbReference type="GO" id="GO:0005886">
    <property type="term" value="C:plasma membrane"/>
    <property type="evidence" value="ECO:0007669"/>
    <property type="project" value="TreeGrafter"/>
</dbReference>
<feature type="domain" description="Response regulatory" evidence="7">
    <location>
        <begin position="234"/>
        <end position="352"/>
    </location>
</feature>
<gene>
    <name evidence="8" type="ORF">SLEP1_g15441</name>
</gene>
<dbReference type="Proteomes" id="UP001054252">
    <property type="component" value="Unassembled WGS sequence"/>
</dbReference>
<dbReference type="GO" id="GO:0000155">
    <property type="term" value="F:phosphorelay sensor kinase activity"/>
    <property type="evidence" value="ECO:0007669"/>
    <property type="project" value="TreeGrafter"/>
</dbReference>
<keyword evidence="3" id="KW-0808">Transferase</keyword>
<dbReference type="InterPro" id="IPR001789">
    <property type="entry name" value="Sig_transdc_resp-reg_receiver"/>
</dbReference>
<name>A0AAV5IXU4_9ROSI</name>
<evidence type="ECO:0000256" key="4">
    <source>
        <dbReference type="ARBA" id="ARBA00022777"/>
    </source>
</evidence>
<dbReference type="Gene3D" id="3.30.565.10">
    <property type="entry name" value="Histidine kinase-like ATPase, C-terminal domain"/>
    <property type="match status" value="1"/>
</dbReference>
<dbReference type="PANTHER" id="PTHR43047:SF68">
    <property type="entry name" value="HISTIDINE KINASE 5"/>
    <property type="match status" value="1"/>
</dbReference>
<evidence type="ECO:0000256" key="2">
    <source>
        <dbReference type="ARBA" id="ARBA00012438"/>
    </source>
</evidence>